<keyword evidence="10" id="KW-0520">NAD</keyword>
<dbReference type="Gene3D" id="2.60.120.200">
    <property type="match status" value="1"/>
</dbReference>
<dbReference type="GO" id="GO:0016491">
    <property type="term" value="F:oxidoreductase activity"/>
    <property type="evidence" value="ECO:0007669"/>
    <property type="project" value="UniProtKB-KW"/>
</dbReference>
<comment type="cofactor">
    <cofactor evidence="2">
        <name>FAD</name>
        <dbReference type="ChEBI" id="CHEBI:57692"/>
    </cofactor>
</comment>
<dbReference type="InterPro" id="IPR016169">
    <property type="entry name" value="FAD-bd_PCMH_sub2"/>
</dbReference>
<dbReference type="InterPro" id="IPR005107">
    <property type="entry name" value="CO_DH_flav_C"/>
</dbReference>
<sequence>MYRQAYWKPGAARNGDVLGGAPEEKISFYVNGKKHVVSLSERFSPTTSLNAYLRETVGRTGTKVMCREAGCGCCAVTVTTPDPTGNGVRTQSINSCLCPLLSVDGWQITTVEGIGNEADGFHPIQERIAKFNGTQCGYCTPGMVMNMYGLLHENPKPSEQEVEDNFDGNICRCTGYRSILDAMKSFAVDTQVPGGGIIDIEELNKKLCPRTGQPCNDKNGHPAESGGSKRPGAKDSRKATGFSGLHIAMPKAQWYRPTSLQELGGVLRWAKDARVRLLFGNTSTGIFKNEGPFDVYIDIREVKELYNKSVTDTRVKVGANTSLSGLIKYLKSLKNTQPGFQYFDVLIRHLKLVGNVLMRNAASVAGNLMIKHDHPDFPSDVFTMTEAAGAKVDVYDSLDGKVKTYTVLDFVRKVDMKGKVLTALELPALDTLDHFRSYKIAPRSQNAHAYINAGFRFKVGGDKGKKILGQPSIVIGGINEKFFHAEKTEQFLKGKDMTEKTLQEEQFSDALATMRSELVPAEESELFPPEYRRDLAVNLLYKTLLGIFKPSNARLQTGSSNIERPLSSGLQTFQEKKDEWPLKQPLPKKTAKLQASGEAEFINDMPKYQHELCGALVITTVASATIDSIDPSPALQSPFPLERPRPAIFCGDIRISHPDGFSDADVGRREKLGDAISNRMTYGAIPGVVQFISAEDIPDGGMNEAFAKYKNLPIAPKEEVFCTRTVEYAGQAVGVILADTQVLADAAAEKVVIKYKDIKKPILTVEEAIAANSYFEIPFTENVIGKPDEAMANAAKTVSGEITTGTQYHFYMETMACVCVPSEDGMDVYLTTQGADLAQPAISAILNKPLNYVNLHVPRLGGAFGGKLLHANHIGMATAVAAYRTKRPVRLSLSLSTSMKYAGKRFPLLTRYKAGFSAEGKVEAIHTEFFLDGGYSCSNLFLAELLTQIDQGYYVPNWKMTPHMMKTNKAPGAPCRGPGTTPAALIIESIMEHVAKEVNRHPILVKEINLYEKHQSDITGKVLTYCTMRDVWDKLKGVADVTKRMAEVDAFNQASQWKKRGITMCAVKYGMTMRDYGMPLLLSVYAHDGTVTVVQGGVEMGQGLFMKVAQAVAHSLGIPVDMVKVRPSLTYVVPNAFITGGSTTSERAVNAALEACKILRERLEPIKAKMPDADWPTLVHGALMNKVDLSAKTTPFSDHAKPEEHFAYFTYCAAVAETEVDVLTGEYVIRRVDIMYDCGESLNPTIDIGQIEGGFVYGLGFNLLENVIYDSDSGRVLNDGTWEYKPPTTKDIPIDWRIHLLPDAPNPVGIRSSKATGEPSTGLAASALLATSLSQLRAGSVFLFVRHRPSALSTTSSTYRFTGRNGSQILTSDENLTSEGHVLLVTSGSRAVLELLAGGSVLLPSFPCLAHLDSCVTGFTLSLTLKMPVVLAGRVHILDSGLATEKVGGLWLYQQDNTLTCVLSGPSQLWRVDAGQSLAPDRWHQLHVSWHPALGLSLWGGPHVLGSRVYPYPRAVRAVRSGQLRLGSPGNVGSGSLLVSAVTVTPRVITEILRAGLSSQNLGTTTERSPTTTKMPSAEPNKGVSIRFLAITTQRNLVTTVGEMTVHGHVTLELMQMGLVLVMATRGAIVDMGTPLTCLDNVTSCLSGFNLRVTFQFLEISTGPNFLLYSGANMTDANGLTLYYYSGHLVFHVIANKTLWRGSFRYSFSPGVWYSVDASWDRHNVTVHVNNVAVKGLVSTTLHASSTPRPDSSRSLHLGGVPGYNGTTVMKVHSLDLWTMSRSKLNPEELRLPQFQNETLATPGFTEDAHSPCNITTQPTDFYWPFTNAQNSTVTSNCVLANFQSVDRSRVSSSGVRLSSPGQHVHVDLKRWTELRCLSAPVTCSSGVTVGLSLTLHALEEGAVLFGSGGEAEGVQGLALLYRYGEFRAIVNTEHTEWYASFPPALLPLGQLTQVHVGWNGQDEVHVYINSSLVGFANASDGQTHGRSLPVGWNALYVGSFDPALGFEPRALDCTVSWLRLWLRGPGTLVDDGVLQNTETDDANTRNPGPADAGSSESLRGGGSAVDGEDVAVVVLGVLCAVLAVVAVVGAIIFWKLRRSAPKKTLSATVRTDGGGQEPHHSTTAVSPAAEDYFFKSTPLAFNNHSFVDNEAMLY</sequence>
<comment type="similarity">
    <text evidence="3">Belongs to the xanthine dehydrogenase family.</text>
</comment>
<dbReference type="Pfam" id="PF00111">
    <property type="entry name" value="Fer2"/>
    <property type="match status" value="1"/>
</dbReference>
<dbReference type="InterPro" id="IPR008274">
    <property type="entry name" value="AldOxase/xan_DH_MoCoBD1"/>
</dbReference>
<evidence type="ECO:0000256" key="1">
    <source>
        <dbReference type="ARBA" id="ARBA00001924"/>
    </source>
</evidence>
<comment type="cofactor">
    <cofactor evidence="11">
        <name>[2Fe-2S] cluster</name>
        <dbReference type="ChEBI" id="CHEBI:190135"/>
    </cofactor>
</comment>
<dbReference type="SUPFAM" id="SSF49899">
    <property type="entry name" value="Concanavalin A-like lectins/glucanases"/>
    <property type="match status" value="3"/>
</dbReference>
<feature type="region of interest" description="Disordered" evidence="12">
    <location>
        <begin position="1560"/>
        <end position="1579"/>
    </location>
</feature>
<dbReference type="Pfam" id="PF01799">
    <property type="entry name" value="Fer2_2"/>
    <property type="match status" value="1"/>
</dbReference>
<evidence type="ECO:0000256" key="2">
    <source>
        <dbReference type="ARBA" id="ARBA00001974"/>
    </source>
</evidence>
<comment type="caution">
    <text evidence="15">The sequence shown here is derived from an EMBL/GenBank/DDBJ whole genome shotgun (WGS) entry which is preliminary data.</text>
</comment>
<keyword evidence="9" id="KW-0411">Iron-sulfur</keyword>
<proteinExistence type="inferred from homology"/>
<dbReference type="Pfam" id="PF00941">
    <property type="entry name" value="FAD_binding_5"/>
    <property type="match status" value="1"/>
</dbReference>
<keyword evidence="7" id="KW-0560">Oxidoreductase</keyword>
<dbReference type="InterPro" id="IPR046867">
    <property type="entry name" value="AldOxase/xan_DH_MoCoBD2"/>
</dbReference>
<dbReference type="InterPro" id="IPR036884">
    <property type="entry name" value="2Fe-2S-bd_dom_sf"/>
</dbReference>
<evidence type="ECO:0000313" key="15">
    <source>
        <dbReference type="EMBL" id="KAK7508636.1"/>
    </source>
</evidence>
<dbReference type="GO" id="GO:0046872">
    <property type="term" value="F:metal ion binding"/>
    <property type="evidence" value="ECO:0007669"/>
    <property type="project" value="UniProtKB-KW"/>
</dbReference>
<dbReference type="SUPFAM" id="SSF54665">
    <property type="entry name" value="CO dehydrogenase molybdoprotein N-domain-like"/>
    <property type="match status" value="2"/>
</dbReference>
<dbReference type="InterPro" id="IPR013320">
    <property type="entry name" value="ConA-like_dom_sf"/>
</dbReference>
<dbReference type="Gene3D" id="1.10.150.120">
    <property type="entry name" value="[2Fe-2S]-binding domain"/>
    <property type="match status" value="1"/>
</dbReference>
<dbReference type="InterPro" id="IPR012675">
    <property type="entry name" value="Beta-grasp_dom_sf"/>
</dbReference>
<reference evidence="15 16" key="1">
    <citation type="journal article" date="2023" name="Sci. Data">
        <title>Genome assembly of the Korean intertidal mud-creeper Batillaria attramentaria.</title>
        <authorList>
            <person name="Patra A.K."/>
            <person name="Ho P.T."/>
            <person name="Jun S."/>
            <person name="Lee S.J."/>
            <person name="Kim Y."/>
            <person name="Won Y.J."/>
        </authorList>
    </citation>
    <scope>NUCLEOTIDE SEQUENCE [LARGE SCALE GENOMIC DNA]</scope>
    <source>
        <strain evidence="15">Wonlab-2016</strain>
    </source>
</reference>
<keyword evidence="13" id="KW-1133">Transmembrane helix</keyword>
<evidence type="ECO:0000256" key="10">
    <source>
        <dbReference type="ARBA" id="ARBA00023027"/>
    </source>
</evidence>
<keyword evidence="13" id="KW-0472">Membrane</keyword>
<keyword evidence="5" id="KW-0001">2Fe-2S</keyword>
<evidence type="ECO:0000256" key="3">
    <source>
        <dbReference type="ARBA" id="ARBA00006849"/>
    </source>
</evidence>
<dbReference type="InterPro" id="IPR016166">
    <property type="entry name" value="FAD-bd_PCMH"/>
</dbReference>
<evidence type="ECO:0000256" key="5">
    <source>
        <dbReference type="ARBA" id="ARBA00022714"/>
    </source>
</evidence>
<feature type="transmembrane region" description="Helical" evidence="13">
    <location>
        <begin position="2071"/>
        <end position="2095"/>
    </location>
</feature>
<evidence type="ECO:0000256" key="11">
    <source>
        <dbReference type="ARBA" id="ARBA00034078"/>
    </source>
</evidence>
<dbReference type="Proteomes" id="UP001519460">
    <property type="component" value="Unassembled WGS sequence"/>
</dbReference>
<dbReference type="InterPro" id="IPR001041">
    <property type="entry name" value="2Fe-2S_ferredoxin-type"/>
</dbReference>
<dbReference type="FunFam" id="3.10.20.30:FF:000012">
    <property type="entry name" value="Xanthine dehydrogenase/oxidase"/>
    <property type="match status" value="1"/>
</dbReference>
<dbReference type="InterPro" id="IPR036318">
    <property type="entry name" value="FAD-bd_PCMH-like_sf"/>
</dbReference>
<dbReference type="Gene3D" id="3.30.465.10">
    <property type="match status" value="1"/>
</dbReference>
<evidence type="ECO:0000256" key="8">
    <source>
        <dbReference type="ARBA" id="ARBA00023004"/>
    </source>
</evidence>
<dbReference type="SUPFAM" id="SSF56003">
    <property type="entry name" value="Molybdenum cofactor-binding domain"/>
    <property type="match status" value="1"/>
</dbReference>
<dbReference type="SMART" id="SM01092">
    <property type="entry name" value="CO_deh_flav_C"/>
    <property type="match status" value="1"/>
</dbReference>
<dbReference type="Gene3D" id="3.10.20.30">
    <property type="match status" value="1"/>
</dbReference>
<dbReference type="PANTHER" id="PTHR11908">
    <property type="entry name" value="XANTHINE DEHYDROGENASE"/>
    <property type="match status" value="1"/>
</dbReference>
<dbReference type="Pfam" id="PF03450">
    <property type="entry name" value="CO_deh_flav_C"/>
    <property type="match status" value="1"/>
</dbReference>
<keyword evidence="8" id="KW-0408">Iron</keyword>
<dbReference type="EMBL" id="JACVVK020000001">
    <property type="protein sequence ID" value="KAK7508636.1"/>
    <property type="molecule type" value="Genomic_DNA"/>
</dbReference>
<dbReference type="PROSITE" id="PS51387">
    <property type="entry name" value="FAD_PCMH"/>
    <property type="match status" value="1"/>
</dbReference>
<dbReference type="Gene3D" id="3.30.43.10">
    <property type="entry name" value="Uridine Diphospho-n-acetylenolpyruvylglucosamine Reductase, domain 2"/>
    <property type="match status" value="1"/>
</dbReference>
<dbReference type="InterPro" id="IPR016167">
    <property type="entry name" value="FAD-bd_PCMH_sub1"/>
</dbReference>
<dbReference type="Gene3D" id="3.90.1170.50">
    <property type="entry name" value="Aldehyde oxidase/xanthine dehydrogenase, a/b hammerhead"/>
    <property type="match status" value="2"/>
</dbReference>
<evidence type="ECO:0000256" key="13">
    <source>
        <dbReference type="SAM" id="Phobius"/>
    </source>
</evidence>
<organism evidence="15 16">
    <name type="scientific">Batillaria attramentaria</name>
    <dbReference type="NCBI Taxonomy" id="370345"/>
    <lineage>
        <taxon>Eukaryota</taxon>
        <taxon>Metazoa</taxon>
        <taxon>Spiralia</taxon>
        <taxon>Lophotrochozoa</taxon>
        <taxon>Mollusca</taxon>
        <taxon>Gastropoda</taxon>
        <taxon>Caenogastropoda</taxon>
        <taxon>Sorbeoconcha</taxon>
        <taxon>Cerithioidea</taxon>
        <taxon>Batillariidae</taxon>
        <taxon>Batillaria</taxon>
    </lineage>
</organism>
<dbReference type="SUPFAM" id="SSF56176">
    <property type="entry name" value="FAD-binding/transporter-associated domain-like"/>
    <property type="match status" value="1"/>
</dbReference>
<dbReference type="Gene3D" id="3.30.365.10">
    <property type="entry name" value="Aldehyde oxidase/xanthine dehydrogenase, molybdopterin binding domain"/>
    <property type="match status" value="4"/>
</dbReference>
<dbReference type="InterPro" id="IPR002888">
    <property type="entry name" value="2Fe-2S-bd"/>
</dbReference>
<dbReference type="InterPro" id="IPR036010">
    <property type="entry name" value="2Fe-2S_ferredoxin-like_sf"/>
</dbReference>
<keyword evidence="6" id="KW-0479">Metal-binding</keyword>
<feature type="region of interest" description="Disordered" evidence="12">
    <location>
        <begin position="211"/>
        <end position="239"/>
    </location>
</feature>
<evidence type="ECO:0000313" key="16">
    <source>
        <dbReference type="Proteomes" id="UP001519460"/>
    </source>
</evidence>
<dbReference type="GO" id="GO:0051537">
    <property type="term" value="F:2 iron, 2 sulfur cluster binding"/>
    <property type="evidence" value="ECO:0007669"/>
    <property type="project" value="UniProtKB-KW"/>
</dbReference>
<dbReference type="InterPro" id="IPR036683">
    <property type="entry name" value="CO_DH_flav_C_dom_sf"/>
</dbReference>
<evidence type="ECO:0000256" key="6">
    <source>
        <dbReference type="ARBA" id="ARBA00022723"/>
    </source>
</evidence>
<dbReference type="InterPro" id="IPR037165">
    <property type="entry name" value="AldOxase/xan_DH_Mopterin-bd_sf"/>
</dbReference>
<dbReference type="InterPro" id="IPR000674">
    <property type="entry name" value="Ald_Oxase/Xan_DH_a/b"/>
</dbReference>
<dbReference type="CDD" id="cd00207">
    <property type="entry name" value="fer2"/>
    <property type="match status" value="1"/>
</dbReference>
<keyword evidence="13" id="KW-0812">Transmembrane</keyword>
<evidence type="ECO:0000259" key="14">
    <source>
        <dbReference type="PROSITE" id="PS51387"/>
    </source>
</evidence>
<dbReference type="InterPro" id="IPR016208">
    <property type="entry name" value="Ald_Oxase/xanthine_DH-like"/>
</dbReference>
<dbReference type="FunFam" id="3.30.365.10:FF:000001">
    <property type="entry name" value="Xanthine dehydrogenase oxidase"/>
    <property type="match status" value="1"/>
</dbReference>
<dbReference type="SMART" id="SM01008">
    <property type="entry name" value="Ald_Xan_dh_C"/>
    <property type="match status" value="1"/>
</dbReference>
<protein>
    <recommendedName>
        <fullName evidence="14">FAD-binding PCMH-type domain-containing protein</fullName>
    </recommendedName>
</protein>
<feature type="domain" description="FAD-binding PCMH-type" evidence="14">
    <location>
        <begin position="247"/>
        <end position="431"/>
    </location>
</feature>
<evidence type="ECO:0000256" key="4">
    <source>
        <dbReference type="ARBA" id="ARBA00022505"/>
    </source>
</evidence>
<keyword evidence="16" id="KW-1185">Reference proteome</keyword>
<dbReference type="Gene3D" id="3.30.390.50">
    <property type="entry name" value="CO dehydrogenase flavoprotein, C-terminal domain"/>
    <property type="match status" value="1"/>
</dbReference>
<name>A0ABD0MCI3_9CAEN</name>
<dbReference type="SUPFAM" id="SSF54292">
    <property type="entry name" value="2Fe-2S ferredoxin-like"/>
    <property type="match status" value="1"/>
</dbReference>
<dbReference type="SUPFAM" id="SSF55447">
    <property type="entry name" value="CO dehydrogenase flavoprotein C-terminal domain-like"/>
    <property type="match status" value="1"/>
</dbReference>
<dbReference type="InterPro" id="IPR002346">
    <property type="entry name" value="Mopterin_DH_FAD-bd"/>
</dbReference>
<gene>
    <name evidence="15" type="ORF">BaRGS_00000202</name>
</gene>
<dbReference type="Pfam" id="PF01315">
    <property type="entry name" value="Ald_Xan_dh_C"/>
    <property type="match status" value="1"/>
</dbReference>
<dbReference type="Pfam" id="PF02738">
    <property type="entry name" value="MoCoBD_1"/>
    <property type="match status" value="1"/>
</dbReference>
<keyword evidence="4" id="KW-0500">Molybdenum</keyword>
<dbReference type="PANTHER" id="PTHR11908:SF132">
    <property type="entry name" value="ALDEHYDE OXIDASE 1-RELATED"/>
    <property type="match status" value="1"/>
</dbReference>
<evidence type="ECO:0000256" key="12">
    <source>
        <dbReference type="SAM" id="MobiDB-lite"/>
    </source>
</evidence>
<dbReference type="SUPFAM" id="SSF47741">
    <property type="entry name" value="CO dehydrogenase ISP C-domain like"/>
    <property type="match status" value="1"/>
</dbReference>
<accession>A0ABD0MCI3</accession>
<evidence type="ECO:0000256" key="9">
    <source>
        <dbReference type="ARBA" id="ARBA00023014"/>
    </source>
</evidence>
<feature type="region of interest" description="Disordered" evidence="12">
    <location>
        <begin position="2038"/>
        <end position="2062"/>
    </location>
</feature>
<feature type="compositionally biased region" description="Polar residues" evidence="12">
    <location>
        <begin position="1560"/>
        <end position="1575"/>
    </location>
</feature>
<dbReference type="Pfam" id="PF20256">
    <property type="entry name" value="MoCoBD_2"/>
    <property type="match status" value="1"/>
</dbReference>
<comment type="cofactor">
    <cofactor evidence="1">
        <name>Mo-molybdopterin</name>
        <dbReference type="ChEBI" id="CHEBI:71302"/>
    </cofactor>
</comment>
<evidence type="ECO:0000256" key="7">
    <source>
        <dbReference type="ARBA" id="ARBA00023002"/>
    </source>
</evidence>
<dbReference type="InterPro" id="IPR036856">
    <property type="entry name" value="Ald_Oxase/Xan_DH_a/b_sf"/>
</dbReference>